<organism evidence="2 3">
    <name type="scientific">Puccinia graminis f. sp. tritici</name>
    <dbReference type="NCBI Taxonomy" id="56615"/>
    <lineage>
        <taxon>Eukaryota</taxon>
        <taxon>Fungi</taxon>
        <taxon>Dikarya</taxon>
        <taxon>Basidiomycota</taxon>
        <taxon>Pucciniomycotina</taxon>
        <taxon>Pucciniomycetes</taxon>
        <taxon>Pucciniales</taxon>
        <taxon>Pucciniaceae</taxon>
        <taxon>Puccinia</taxon>
    </lineage>
</organism>
<evidence type="ECO:0000313" key="2">
    <source>
        <dbReference type="EMBL" id="KAA1108026.1"/>
    </source>
</evidence>
<proteinExistence type="predicted"/>
<feature type="chain" id="PRO_5022759988" evidence="1">
    <location>
        <begin position="29"/>
        <end position="453"/>
    </location>
</feature>
<dbReference type="Proteomes" id="UP000325313">
    <property type="component" value="Unassembled WGS sequence"/>
</dbReference>
<dbReference type="AlphaFoldDB" id="A0A5B0Q490"/>
<name>A0A5B0Q490_PUCGR</name>
<accession>A0A5B0Q490</accession>
<sequence length="453" mass="52727">MILSKQSRGCTALLTSCHLALLFYCAHAVGSFIPATGEEISRQTDVRLTFSIPVSMTDQAMQIDHSGSNPFGVEGCQQDSPRSFLLENRELTQMESESRKICKNVERLQQYPRMDEKITEIVGNLKWVHNHFSRLNVAQPSLVEMLIERWKKLESLARVDLPNIQPLHKDPLIRIMFYLGDFMIKYKLMPPDFLRSIQLFQAVDLAHIVNFIMYSRSELLILSIYKPNNCHALVPTLEFLKSHQIFEHLRRAIKALDEEGQRDAVFACLYGVMEFLERKRDKSGTQDRNFEEFSKGFLGSKAPSETIRDPEIWRKMIHNGIQLVQQPPSKEGPWQRMALLTVYFFLVFVDKYDKEVMMEVTQARNIDLDDLRGLIEVMDYIYNFSRDHSSQLGSTKRQHGQIATEETLSEAKRMKQWIEDLNPLLNPTKCANRALVIFFFHIHQIMFIQFTLE</sequence>
<keyword evidence="1" id="KW-0732">Signal</keyword>
<protein>
    <submittedName>
        <fullName evidence="2">Uncharacterized protein</fullName>
    </submittedName>
</protein>
<comment type="caution">
    <text evidence="2">The sequence shown here is derived from an EMBL/GenBank/DDBJ whole genome shotgun (WGS) entry which is preliminary data.</text>
</comment>
<evidence type="ECO:0000313" key="3">
    <source>
        <dbReference type="Proteomes" id="UP000325313"/>
    </source>
</evidence>
<evidence type="ECO:0000256" key="1">
    <source>
        <dbReference type="SAM" id="SignalP"/>
    </source>
</evidence>
<feature type="signal peptide" evidence="1">
    <location>
        <begin position="1"/>
        <end position="28"/>
    </location>
</feature>
<reference evidence="2 3" key="1">
    <citation type="submission" date="2019-05" db="EMBL/GenBank/DDBJ databases">
        <title>Emergence of the Ug99 lineage of the wheat stem rust pathogen through somatic hybridization.</title>
        <authorList>
            <person name="Li F."/>
            <person name="Upadhyaya N.M."/>
            <person name="Sperschneider J."/>
            <person name="Matny O."/>
            <person name="Nguyen-Phuc H."/>
            <person name="Mago R."/>
            <person name="Raley C."/>
            <person name="Miller M.E."/>
            <person name="Silverstein K.A.T."/>
            <person name="Henningsen E."/>
            <person name="Hirsch C.D."/>
            <person name="Visser B."/>
            <person name="Pretorius Z.A."/>
            <person name="Steffenson B.J."/>
            <person name="Schwessinger B."/>
            <person name="Dodds P.N."/>
            <person name="Figueroa M."/>
        </authorList>
    </citation>
    <scope>NUCLEOTIDE SEQUENCE [LARGE SCALE GENOMIC DNA]</scope>
    <source>
        <strain evidence="2 3">Ug99</strain>
    </source>
</reference>
<dbReference type="EMBL" id="VDEP01000306">
    <property type="protein sequence ID" value="KAA1108026.1"/>
    <property type="molecule type" value="Genomic_DNA"/>
</dbReference>
<gene>
    <name evidence="2" type="ORF">PGTUg99_024706</name>
</gene>